<dbReference type="Gene3D" id="3.40.30.10">
    <property type="entry name" value="Glutaredoxin"/>
    <property type="match status" value="1"/>
</dbReference>
<evidence type="ECO:0000313" key="8">
    <source>
        <dbReference type="EMBL" id="EEU33468.1"/>
    </source>
</evidence>
<sequence>MAVMLYGSLHSTCTQRVILVLAELGVKYEFTDIKLQEGEHKACRDYVSSYHPFGRIPVLGDKGLRIFESRAICRYLVAKYGRNSDLYLETDQSPEDVAHYELASSVENSYFDPTMKSLAFEKIFKKFMGFGDPNPVEVSKLTDLLHTTLDYYEQITSKSNFLAQDKFSLVDLYHMPWIHFLSKLDLQEEISARPSLKAWWERASSRTAWRDLVARL</sequence>
<dbReference type="OMA" id="AAYHNTV"/>
<evidence type="ECO:0000256" key="5">
    <source>
        <dbReference type="RuleBase" id="RU003494"/>
    </source>
</evidence>
<dbReference type="OrthoDB" id="249703at2759"/>
<evidence type="ECO:0000313" key="9">
    <source>
        <dbReference type="Proteomes" id="UP000005206"/>
    </source>
</evidence>
<name>C7ZR87_FUSV7</name>
<dbReference type="GeneID" id="9666703"/>
<dbReference type="GO" id="GO:0004364">
    <property type="term" value="F:glutathione transferase activity"/>
    <property type="evidence" value="ECO:0007669"/>
    <property type="project" value="UniProtKB-EC"/>
</dbReference>
<keyword evidence="3" id="KW-0808">Transferase</keyword>
<evidence type="ECO:0000259" key="7">
    <source>
        <dbReference type="PROSITE" id="PS50405"/>
    </source>
</evidence>
<protein>
    <recommendedName>
        <fullName evidence="2">glutathione transferase</fullName>
        <ecNumber evidence="2">2.5.1.18</ecNumber>
    </recommendedName>
</protein>
<dbReference type="RefSeq" id="XP_003039181.1">
    <property type="nucleotide sequence ID" value="XM_003039135.1"/>
</dbReference>
<dbReference type="Proteomes" id="UP000005206">
    <property type="component" value="Unassembled WGS sequence"/>
</dbReference>
<accession>C7ZR87</accession>
<dbReference type="SUPFAM" id="SSF47616">
    <property type="entry name" value="GST C-terminal domain-like"/>
    <property type="match status" value="1"/>
</dbReference>
<evidence type="ECO:0000256" key="4">
    <source>
        <dbReference type="ARBA" id="ARBA00047960"/>
    </source>
</evidence>
<keyword evidence="9" id="KW-1185">Reference proteome</keyword>
<dbReference type="Pfam" id="PF00043">
    <property type="entry name" value="GST_C"/>
    <property type="match status" value="1"/>
</dbReference>
<dbReference type="AlphaFoldDB" id="C7ZR87"/>
<dbReference type="HOGENOM" id="CLU_011226_5_1_1"/>
<dbReference type="InterPro" id="IPR036249">
    <property type="entry name" value="Thioredoxin-like_sf"/>
</dbReference>
<dbReference type="InterPro" id="IPR004045">
    <property type="entry name" value="Glutathione_S-Trfase_N"/>
</dbReference>
<dbReference type="GO" id="GO:0005737">
    <property type="term" value="C:cytoplasm"/>
    <property type="evidence" value="ECO:0007669"/>
    <property type="project" value="TreeGrafter"/>
</dbReference>
<dbReference type="InParanoid" id="C7ZR87"/>
<dbReference type="GO" id="GO:0043295">
    <property type="term" value="F:glutathione binding"/>
    <property type="evidence" value="ECO:0007669"/>
    <property type="project" value="TreeGrafter"/>
</dbReference>
<dbReference type="InterPro" id="IPR010987">
    <property type="entry name" value="Glutathione-S-Trfase_C-like"/>
</dbReference>
<comment type="similarity">
    <text evidence="1 5">Belongs to the GST superfamily.</text>
</comment>
<organism evidence="8 9">
    <name type="scientific">Fusarium vanettenii (strain ATCC MYA-4622 / CBS 123669 / FGSC 9596 / NRRL 45880 / 77-13-4)</name>
    <name type="common">Fusarium solani subsp. pisi</name>
    <dbReference type="NCBI Taxonomy" id="660122"/>
    <lineage>
        <taxon>Eukaryota</taxon>
        <taxon>Fungi</taxon>
        <taxon>Dikarya</taxon>
        <taxon>Ascomycota</taxon>
        <taxon>Pezizomycotina</taxon>
        <taxon>Sordariomycetes</taxon>
        <taxon>Hypocreomycetidae</taxon>
        <taxon>Hypocreales</taxon>
        <taxon>Nectriaceae</taxon>
        <taxon>Fusarium</taxon>
        <taxon>Fusarium solani species complex</taxon>
        <taxon>Fusarium vanettenii</taxon>
    </lineage>
</organism>
<dbReference type="InterPro" id="IPR040079">
    <property type="entry name" value="Glutathione_S-Trfase"/>
</dbReference>
<dbReference type="PANTHER" id="PTHR43900:SF3">
    <property type="entry name" value="GLUTATHIONE S-TRANSFERASE RHO"/>
    <property type="match status" value="1"/>
</dbReference>
<dbReference type="InterPro" id="IPR004046">
    <property type="entry name" value="GST_C"/>
</dbReference>
<proteinExistence type="inferred from homology"/>
<dbReference type="VEuPathDB" id="FungiDB:NECHADRAFT_56600"/>
<dbReference type="eggNOG" id="KOG0867">
    <property type="taxonomic scope" value="Eukaryota"/>
</dbReference>
<evidence type="ECO:0000256" key="2">
    <source>
        <dbReference type="ARBA" id="ARBA00012452"/>
    </source>
</evidence>
<evidence type="ECO:0000256" key="3">
    <source>
        <dbReference type="ARBA" id="ARBA00022679"/>
    </source>
</evidence>
<dbReference type="EMBL" id="GG699043">
    <property type="protein sequence ID" value="EEU33468.1"/>
    <property type="molecule type" value="Genomic_DNA"/>
</dbReference>
<dbReference type="STRING" id="660122.C7ZR87"/>
<dbReference type="PROSITE" id="PS50404">
    <property type="entry name" value="GST_NTER"/>
    <property type="match status" value="1"/>
</dbReference>
<dbReference type="GO" id="GO:0006749">
    <property type="term" value="P:glutathione metabolic process"/>
    <property type="evidence" value="ECO:0007669"/>
    <property type="project" value="TreeGrafter"/>
</dbReference>
<dbReference type="InterPro" id="IPR036282">
    <property type="entry name" value="Glutathione-S-Trfase_C_sf"/>
</dbReference>
<dbReference type="Pfam" id="PF02798">
    <property type="entry name" value="GST_N"/>
    <property type="match status" value="1"/>
</dbReference>
<dbReference type="Gene3D" id="1.20.1050.10">
    <property type="match status" value="1"/>
</dbReference>
<evidence type="ECO:0000256" key="1">
    <source>
        <dbReference type="ARBA" id="ARBA00007409"/>
    </source>
</evidence>
<dbReference type="KEGG" id="nhe:NECHADRAFT_56600"/>
<dbReference type="SFLD" id="SFLDG00358">
    <property type="entry name" value="Main_(cytGST)"/>
    <property type="match status" value="1"/>
</dbReference>
<dbReference type="SFLD" id="SFLDS00019">
    <property type="entry name" value="Glutathione_Transferase_(cytos"/>
    <property type="match status" value="1"/>
</dbReference>
<gene>
    <name evidence="8" type="ORF">NECHADRAFT_56600</name>
</gene>
<feature type="domain" description="GST C-terminal" evidence="7">
    <location>
        <begin position="93"/>
        <end position="216"/>
    </location>
</feature>
<dbReference type="FunFam" id="3.40.30.10:FF:000039">
    <property type="entry name" value="Glutathione S-transferase domain"/>
    <property type="match status" value="1"/>
</dbReference>
<dbReference type="PANTHER" id="PTHR43900">
    <property type="entry name" value="GLUTATHIONE S-TRANSFERASE RHO"/>
    <property type="match status" value="1"/>
</dbReference>
<evidence type="ECO:0000259" key="6">
    <source>
        <dbReference type="PROSITE" id="PS50404"/>
    </source>
</evidence>
<dbReference type="EC" id="2.5.1.18" evidence="2"/>
<dbReference type="PROSITE" id="PS50405">
    <property type="entry name" value="GST_CTER"/>
    <property type="match status" value="1"/>
</dbReference>
<dbReference type="SUPFAM" id="SSF52833">
    <property type="entry name" value="Thioredoxin-like"/>
    <property type="match status" value="1"/>
</dbReference>
<reference evidence="8 9" key="1">
    <citation type="journal article" date="2009" name="PLoS Genet.">
        <title>The genome of Nectria haematococca: contribution of supernumerary chromosomes to gene expansion.</title>
        <authorList>
            <person name="Coleman J.J."/>
            <person name="Rounsley S.D."/>
            <person name="Rodriguez-Carres M."/>
            <person name="Kuo A."/>
            <person name="Wasmann C.C."/>
            <person name="Grimwood J."/>
            <person name="Schmutz J."/>
            <person name="Taga M."/>
            <person name="White G.J."/>
            <person name="Zhou S."/>
            <person name="Schwartz D.C."/>
            <person name="Freitag M."/>
            <person name="Ma L.J."/>
            <person name="Danchin E.G."/>
            <person name="Henrissat B."/>
            <person name="Coutinho P.M."/>
            <person name="Nelson D.R."/>
            <person name="Straney D."/>
            <person name="Napoli C.A."/>
            <person name="Barker B.M."/>
            <person name="Gribskov M."/>
            <person name="Rep M."/>
            <person name="Kroken S."/>
            <person name="Molnar I."/>
            <person name="Rensing C."/>
            <person name="Kennell J.C."/>
            <person name="Zamora J."/>
            <person name="Farman M.L."/>
            <person name="Selker E.U."/>
            <person name="Salamov A."/>
            <person name="Shapiro H."/>
            <person name="Pangilinan J."/>
            <person name="Lindquist E."/>
            <person name="Lamers C."/>
            <person name="Grigoriev I.V."/>
            <person name="Geiser D.M."/>
            <person name="Covert S.F."/>
            <person name="Temporini E."/>
            <person name="Vanetten H.D."/>
        </authorList>
    </citation>
    <scope>NUCLEOTIDE SEQUENCE [LARGE SCALE GENOMIC DNA]</scope>
    <source>
        <strain evidence="9">ATCC MYA-4622 / CBS 123669 / FGSC 9596 / NRRL 45880 / 77-13-4</strain>
    </source>
</reference>
<comment type="catalytic activity">
    <reaction evidence="4">
        <text>RX + glutathione = an S-substituted glutathione + a halide anion + H(+)</text>
        <dbReference type="Rhea" id="RHEA:16437"/>
        <dbReference type="ChEBI" id="CHEBI:15378"/>
        <dbReference type="ChEBI" id="CHEBI:16042"/>
        <dbReference type="ChEBI" id="CHEBI:17792"/>
        <dbReference type="ChEBI" id="CHEBI:57925"/>
        <dbReference type="ChEBI" id="CHEBI:90779"/>
        <dbReference type="EC" id="2.5.1.18"/>
    </reaction>
</comment>
<feature type="domain" description="GST N-terminal" evidence="6">
    <location>
        <begin position="1"/>
        <end position="84"/>
    </location>
</feature>